<keyword evidence="2" id="KW-1185">Reference proteome</keyword>
<reference evidence="1 2" key="1">
    <citation type="submission" date="2019-04" db="EMBL/GenBank/DDBJ databases">
        <title>An improved genome assembly and genetic linkage map for asparagus bean, Vigna unguiculata ssp. sesquipedialis.</title>
        <authorList>
            <person name="Xia Q."/>
            <person name="Zhang R."/>
            <person name="Dong Y."/>
        </authorList>
    </citation>
    <scope>NUCLEOTIDE SEQUENCE [LARGE SCALE GENOMIC DNA]</scope>
    <source>
        <tissue evidence="1">Leaf</tissue>
    </source>
</reference>
<evidence type="ECO:0000313" key="1">
    <source>
        <dbReference type="EMBL" id="QCD82434.1"/>
    </source>
</evidence>
<organism evidence="1 2">
    <name type="scientific">Vigna unguiculata</name>
    <name type="common">Cowpea</name>
    <dbReference type="NCBI Taxonomy" id="3917"/>
    <lineage>
        <taxon>Eukaryota</taxon>
        <taxon>Viridiplantae</taxon>
        <taxon>Streptophyta</taxon>
        <taxon>Embryophyta</taxon>
        <taxon>Tracheophyta</taxon>
        <taxon>Spermatophyta</taxon>
        <taxon>Magnoliopsida</taxon>
        <taxon>eudicotyledons</taxon>
        <taxon>Gunneridae</taxon>
        <taxon>Pentapetalae</taxon>
        <taxon>rosids</taxon>
        <taxon>fabids</taxon>
        <taxon>Fabales</taxon>
        <taxon>Fabaceae</taxon>
        <taxon>Papilionoideae</taxon>
        <taxon>50 kb inversion clade</taxon>
        <taxon>NPAAA clade</taxon>
        <taxon>indigoferoid/millettioid clade</taxon>
        <taxon>Phaseoleae</taxon>
        <taxon>Vigna</taxon>
    </lineage>
</organism>
<dbReference type="AlphaFoldDB" id="A0A4D6L1U5"/>
<accession>A0A4D6L1U5</accession>
<evidence type="ECO:0000313" key="2">
    <source>
        <dbReference type="Proteomes" id="UP000501690"/>
    </source>
</evidence>
<dbReference type="Proteomes" id="UP000501690">
    <property type="component" value="Linkage Group LG2"/>
</dbReference>
<proteinExistence type="predicted"/>
<sequence length="131" mass="14627">MRGSSSSSSTQTQIPKSPSKYARFPWLAHLRTPTLRLVTIRPHRRKLSSSTPFTTGGFASVNVSSFISIVRPPLRTTKTILSRPAVVSFCHYFLILLHRLLLTSAGDLSEEPHCHNRFASNPPADKDLEIE</sequence>
<gene>
    <name evidence="1" type="ORF">DEO72_LG2g2772</name>
</gene>
<name>A0A4D6L1U5_VIGUN</name>
<dbReference type="EMBL" id="CP039346">
    <property type="protein sequence ID" value="QCD82434.1"/>
    <property type="molecule type" value="Genomic_DNA"/>
</dbReference>
<protein>
    <submittedName>
        <fullName evidence="1">Uncharacterized protein</fullName>
    </submittedName>
</protein>